<dbReference type="InterPro" id="IPR013097">
    <property type="entry name" value="Dabb"/>
</dbReference>
<accession>A0A139IRW6</accession>
<feature type="domain" description="Stress-response A/B barrel" evidence="1">
    <location>
        <begin position="3"/>
        <end position="100"/>
    </location>
</feature>
<dbReference type="SUPFAM" id="SSF54909">
    <property type="entry name" value="Dimeric alpha+beta barrel"/>
    <property type="match status" value="1"/>
</dbReference>
<sequence length="103" mass="11967">MPIQRITSFKVHDEKDIAGILEQYKVLAAKNEKDGKPYILEIKARQTISDARNQGYNLVAMTKFKTLQDMKYYDVECEAHQALKKYNHGKISIPPLTMYMLDE</sequence>
<dbReference type="Proteomes" id="UP000073492">
    <property type="component" value="Unassembled WGS sequence"/>
</dbReference>
<dbReference type="Gene3D" id="3.30.70.100">
    <property type="match status" value="1"/>
</dbReference>
<evidence type="ECO:0000313" key="2">
    <source>
        <dbReference type="EMBL" id="KXT17503.1"/>
    </source>
</evidence>
<dbReference type="SMART" id="SM00886">
    <property type="entry name" value="Dabb"/>
    <property type="match status" value="1"/>
</dbReference>
<comment type="caution">
    <text evidence="2">The sequence shown here is derived from an EMBL/GenBank/DDBJ whole genome shotgun (WGS) entry which is preliminary data.</text>
</comment>
<name>A0A139IRW6_9PEZI</name>
<evidence type="ECO:0000259" key="1">
    <source>
        <dbReference type="PROSITE" id="PS51502"/>
    </source>
</evidence>
<gene>
    <name evidence="2" type="ORF">AC579_3187</name>
</gene>
<proteinExistence type="predicted"/>
<evidence type="ECO:0000313" key="3">
    <source>
        <dbReference type="Proteomes" id="UP000073492"/>
    </source>
</evidence>
<dbReference type="OrthoDB" id="3830014at2759"/>
<organism evidence="2 3">
    <name type="scientific">Pseudocercospora musae</name>
    <dbReference type="NCBI Taxonomy" id="113226"/>
    <lineage>
        <taxon>Eukaryota</taxon>
        <taxon>Fungi</taxon>
        <taxon>Dikarya</taxon>
        <taxon>Ascomycota</taxon>
        <taxon>Pezizomycotina</taxon>
        <taxon>Dothideomycetes</taxon>
        <taxon>Dothideomycetidae</taxon>
        <taxon>Mycosphaerellales</taxon>
        <taxon>Mycosphaerellaceae</taxon>
        <taxon>Pseudocercospora</taxon>
    </lineage>
</organism>
<dbReference type="Pfam" id="PF07876">
    <property type="entry name" value="Dabb"/>
    <property type="match status" value="1"/>
</dbReference>
<dbReference type="PROSITE" id="PS51502">
    <property type="entry name" value="S_R_A_B_BARREL"/>
    <property type="match status" value="1"/>
</dbReference>
<keyword evidence="3" id="KW-1185">Reference proteome</keyword>
<dbReference type="EMBL" id="LFZO01000019">
    <property type="protein sequence ID" value="KXT17503.1"/>
    <property type="molecule type" value="Genomic_DNA"/>
</dbReference>
<protein>
    <recommendedName>
        <fullName evidence="1">Stress-response A/B barrel domain-containing protein</fullName>
    </recommendedName>
</protein>
<dbReference type="InterPro" id="IPR011008">
    <property type="entry name" value="Dimeric_a/b-barrel"/>
</dbReference>
<reference evidence="2 3" key="1">
    <citation type="submission" date="2015-07" db="EMBL/GenBank/DDBJ databases">
        <title>Comparative genomics of the Sigatoka disease complex on banana suggests a link between parallel evolutionary changes in Pseudocercospora fijiensis and Pseudocercospora eumusae and increased virulence on the banana host.</title>
        <authorList>
            <person name="Chang T.-C."/>
            <person name="Salvucci A."/>
            <person name="Crous P.W."/>
            <person name="Stergiopoulos I."/>
        </authorList>
    </citation>
    <scope>NUCLEOTIDE SEQUENCE [LARGE SCALE GENOMIC DNA]</scope>
    <source>
        <strain evidence="2 3">CBS 116634</strain>
    </source>
</reference>
<dbReference type="AlphaFoldDB" id="A0A139IRW6"/>